<proteinExistence type="predicted"/>
<dbReference type="EMBL" id="JAVDPF010000025">
    <property type="protein sequence ID" value="KAL1872176.1"/>
    <property type="molecule type" value="Genomic_DNA"/>
</dbReference>
<reference evidence="1 2" key="1">
    <citation type="journal article" date="2024" name="IMA Fungus">
        <title>IMA Genome - F19 : A genome assembly and annotation guide to empower mycologists, including annotated draft genome sequences of Ceratocystis pirilliformis, Diaporthe australafricana, Fusarium ophioides, Paecilomyces lecythidis, and Sporothrix stenoceras.</title>
        <authorList>
            <person name="Aylward J."/>
            <person name="Wilson A.M."/>
            <person name="Visagie C.M."/>
            <person name="Spraker J."/>
            <person name="Barnes I."/>
            <person name="Buitendag C."/>
            <person name="Ceriani C."/>
            <person name="Del Mar Angel L."/>
            <person name="du Plessis D."/>
            <person name="Fuchs T."/>
            <person name="Gasser K."/>
            <person name="Kramer D."/>
            <person name="Li W."/>
            <person name="Munsamy K."/>
            <person name="Piso A."/>
            <person name="Price J.L."/>
            <person name="Sonnekus B."/>
            <person name="Thomas C."/>
            <person name="van der Nest A."/>
            <person name="van Dijk A."/>
            <person name="van Heerden A."/>
            <person name="van Vuuren N."/>
            <person name="Yilmaz N."/>
            <person name="Duong T.A."/>
            <person name="van der Merwe N.A."/>
            <person name="Wingfield M.J."/>
            <person name="Wingfield B.D."/>
        </authorList>
    </citation>
    <scope>NUCLEOTIDE SEQUENCE [LARGE SCALE GENOMIC DNA]</scope>
    <source>
        <strain evidence="1 2">CMW 18167</strain>
    </source>
</reference>
<evidence type="ECO:0000313" key="2">
    <source>
        <dbReference type="Proteomes" id="UP001583193"/>
    </source>
</evidence>
<gene>
    <name evidence="1" type="ORF">Plec18167_006779</name>
</gene>
<keyword evidence="2" id="KW-1185">Reference proteome</keyword>
<sequence>MSSIPITRTSHSLHHEKEFQDAVDKINTAIQNALVSDKKYTNVGVLSLRWENDDLNLGQIEIELLNTFKDTFNYVTESFVIPATTSSATARAVTMRVGSFVAKYDNTSSLTIVIYQGHSHYTRYGMIPHPQLVLYGSSNPAVPTIPWSTIEALMPTDGDSLVILDTCSASAAAMCGLNMEYLVASAFESASSAVIQRSFTRRLIDLLKSQINPVMTVAQIHAMLVNQANSPATGLDYTPVHIACENKPSVTLRPLKRTPRELSALEKGNALADGKVLVSVLLQGKTSIPSISEWEEWLARAIPDGVADIKIEAVFETGSALCLMTMPIAVFNMLKGHNPTGAYGFVAYVESNNLMNSHEFRSHAMGFLSARHGNIQMPVRETKPSGSAE</sequence>
<dbReference type="Proteomes" id="UP001583193">
    <property type="component" value="Unassembled WGS sequence"/>
</dbReference>
<protein>
    <submittedName>
        <fullName evidence="1">Uncharacterized protein</fullName>
    </submittedName>
</protein>
<comment type="caution">
    <text evidence="1">The sequence shown here is derived from an EMBL/GenBank/DDBJ whole genome shotgun (WGS) entry which is preliminary data.</text>
</comment>
<organism evidence="1 2">
    <name type="scientific">Paecilomyces lecythidis</name>
    <dbReference type="NCBI Taxonomy" id="3004212"/>
    <lineage>
        <taxon>Eukaryota</taxon>
        <taxon>Fungi</taxon>
        <taxon>Dikarya</taxon>
        <taxon>Ascomycota</taxon>
        <taxon>Pezizomycotina</taxon>
        <taxon>Eurotiomycetes</taxon>
        <taxon>Eurotiomycetidae</taxon>
        <taxon>Eurotiales</taxon>
        <taxon>Thermoascaceae</taxon>
        <taxon>Paecilomyces</taxon>
    </lineage>
</organism>
<name>A0ABR3X8A1_9EURO</name>
<accession>A0ABR3X8A1</accession>
<evidence type="ECO:0000313" key="1">
    <source>
        <dbReference type="EMBL" id="KAL1872176.1"/>
    </source>
</evidence>